<feature type="binding site" evidence="1">
    <location>
        <position position="186"/>
    </location>
    <ligand>
        <name>Zn(2+)</name>
        <dbReference type="ChEBI" id="CHEBI:29105"/>
        <note>catalytic</note>
    </ligand>
</feature>
<evidence type="ECO:0000256" key="1">
    <source>
        <dbReference type="PROSITE-ProRule" id="PRU01211"/>
    </source>
</evidence>
<evidence type="ECO:0000313" key="4">
    <source>
        <dbReference type="EMBL" id="MBO0929623.1"/>
    </source>
</evidence>
<feature type="signal peptide" evidence="2">
    <location>
        <begin position="1"/>
        <end position="21"/>
    </location>
</feature>
<keyword evidence="1" id="KW-0378">Hydrolase</keyword>
<dbReference type="Gene3D" id="3.40.390.10">
    <property type="entry name" value="Collagenase (Catalytic Domain)"/>
    <property type="match status" value="1"/>
</dbReference>
<organism evidence="4 5">
    <name type="scientific">Fibrella aquatilis</name>
    <dbReference type="NCBI Taxonomy" id="2817059"/>
    <lineage>
        <taxon>Bacteria</taxon>
        <taxon>Pseudomonadati</taxon>
        <taxon>Bacteroidota</taxon>
        <taxon>Cytophagia</taxon>
        <taxon>Cytophagales</taxon>
        <taxon>Spirosomataceae</taxon>
        <taxon>Fibrella</taxon>
    </lineage>
</organism>
<name>A0A939G1Q4_9BACT</name>
<dbReference type="PROSITE" id="PS51864">
    <property type="entry name" value="ASTACIN"/>
    <property type="match status" value="1"/>
</dbReference>
<feature type="binding site" evidence="1">
    <location>
        <position position="180"/>
    </location>
    <ligand>
        <name>Zn(2+)</name>
        <dbReference type="ChEBI" id="CHEBI:29105"/>
        <note>catalytic</note>
    </ligand>
</feature>
<dbReference type="InterPro" id="IPR006026">
    <property type="entry name" value="Peptidase_Metallo"/>
</dbReference>
<dbReference type="Pfam" id="PF01400">
    <property type="entry name" value="Astacin"/>
    <property type="match status" value="1"/>
</dbReference>
<dbReference type="SMART" id="SM00235">
    <property type="entry name" value="ZnMc"/>
    <property type="match status" value="1"/>
</dbReference>
<dbReference type="EMBL" id="JAFMYU010000001">
    <property type="protein sequence ID" value="MBO0929623.1"/>
    <property type="molecule type" value="Genomic_DNA"/>
</dbReference>
<gene>
    <name evidence="4" type="ORF">J2I48_01390</name>
</gene>
<dbReference type="GO" id="GO:0006508">
    <property type="term" value="P:proteolysis"/>
    <property type="evidence" value="ECO:0007669"/>
    <property type="project" value="UniProtKB-KW"/>
</dbReference>
<keyword evidence="1" id="KW-0479">Metal-binding</keyword>
<comment type="caution">
    <text evidence="1">Lacks conserved residue(s) required for the propagation of feature annotation.</text>
</comment>
<dbReference type="PANTHER" id="PTHR10127">
    <property type="entry name" value="DISCOIDIN, CUB, EGF, LAMININ , AND ZINC METALLOPROTEASE DOMAIN CONTAINING"/>
    <property type="match status" value="1"/>
</dbReference>
<dbReference type="PRINTS" id="PR00480">
    <property type="entry name" value="ASTACIN"/>
</dbReference>
<keyword evidence="1" id="KW-0645">Protease</keyword>
<comment type="cofactor">
    <cofactor evidence="1">
        <name>Zn(2+)</name>
        <dbReference type="ChEBI" id="CHEBI:29105"/>
    </cofactor>
    <text evidence="1">Binds 1 zinc ion per subunit.</text>
</comment>
<dbReference type="InterPro" id="IPR001506">
    <property type="entry name" value="Peptidase_M12A"/>
</dbReference>
<dbReference type="PROSITE" id="PS51257">
    <property type="entry name" value="PROKAR_LIPOPROTEIN"/>
    <property type="match status" value="1"/>
</dbReference>
<dbReference type="SUPFAM" id="SSF55486">
    <property type="entry name" value="Metalloproteases ('zincins'), catalytic domain"/>
    <property type="match status" value="1"/>
</dbReference>
<dbReference type="GO" id="GO:0004222">
    <property type="term" value="F:metalloendopeptidase activity"/>
    <property type="evidence" value="ECO:0007669"/>
    <property type="project" value="UniProtKB-UniRule"/>
</dbReference>
<feature type="chain" id="PRO_5037736730" evidence="2">
    <location>
        <begin position="22"/>
        <end position="278"/>
    </location>
</feature>
<keyword evidence="5" id="KW-1185">Reference proteome</keyword>
<dbReference type="InterPro" id="IPR034035">
    <property type="entry name" value="Astacin-like_dom"/>
</dbReference>
<feature type="binding site" evidence="1">
    <location>
        <position position="176"/>
    </location>
    <ligand>
        <name>Zn(2+)</name>
        <dbReference type="ChEBI" id="CHEBI:29105"/>
        <note>catalytic</note>
    </ligand>
</feature>
<evidence type="ECO:0000259" key="3">
    <source>
        <dbReference type="PROSITE" id="PS51864"/>
    </source>
</evidence>
<proteinExistence type="predicted"/>
<keyword evidence="2" id="KW-0732">Signal</keyword>
<evidence type="ECO:0000256" key="2">
    <source>
        <dbReference type="SAM" id="SignalP"/>
    </source>
</evidence>
<keyword evidence="1" id="KW-0862">Zinc</keyword>
<accession>A0A939G1Q4</accession>
<dbReference type="CDD" id="cd04280">
    <property type="entry name" value="ZnMc_astacin_like"/>
    <property type="match status" value="1"/>
</dbReference>
<dbReference type="InterPro" id="IPR024079">
    <property type="entry name" value="MetalloPept_cat_dom_sf"/>
</dbReference>
<dbReference type="RefSeq" id="WP_207333584.1">
    <property type="nucleotide sequence ID" value="NZ_JAFMYU010000001.1"/>
</dbReference>
<dbReference type="AlphaFoldDB" id="A0A939G1Q4"/>
<feature type="active site" evidence="1">
    <location>
        <position position="177"/>
    </location>
</feature>
<dbReference type="PANTHER" id="PTHR10127:SF850">
    <property type="entry name" value="METALLOENDOPEPTIDASE"/>
    <property type="match status" value="1"/>
</dbReference>
<keyword evidence="1" id="KW-0482">Metalloprotease</keyword>
<dbReference type="Proteomes" id="UP000664795">
    <property type="component" value="Unassembled WGS sequence"/>
</dbReference>
<sequence length="278" mass="30391">MKVYTLLLTSIIGACTIFSCATDSNDMAHPQADNTEQAFPNQVGVQKTGTFRGTPVTYQEINGTPIFQGDIILSPDDLTDPNHATNGAGRTLKSLRWTGKIVYYTIDPNIPSPERITNAMNHWIANTGIRFVERTTQYSYVTFRDNGGGCSSSIGRVGGQQFIMMGLGCTTGNIIHEIGHTVGLYHEHSRADRDTYLTINQANIASGYESEFQTYTQMGRDGFDQAGGLDFGSIMLYGSYAFSANGQPTITKKDGSTFPFQRDGLSPLDIATVQTMYP</sequence>
<reference evidence="4 5" key="1">
    <citation type="submission" date="2021-03" db="EMBL/GenBank/DDBJ databases">
        <title>Fibrella sp. HMF5036 genome sequencing and assembly.</title>
        <authorList>
            <person name="Kang H."/>
            <person name="Kim H."/>
            <person name="Bae S."/>
            <person name="Joh K."/>
        </authorList>
    </citation>
    <scope>NUCLEOTIDE SEQUENCE [LARGE SCALE GENOMIC DNA]</scope>
    <source>
        <strain evidence="4 5">HMF5036</strain>
    </source>
</reference>
<evidence type="ECO:0000313" key="5">
    <source>
        <dbReference type="Proteomes" id="UP000664795"/>
    </source>
</evidence>
<protein>
    <submittedName>
        <fullName evidence="4">M12 family metallopeptidase</fullName>
    </submittedName>
</protein>
<dbReference type="GO" id="GO:0008270">
    <property type="term" value="F:zinc ion binding"/>
    <property type="evidence" value="ECO:0007669"/>
    <property type="project" value="UniProtKB-UniRule"/>
</dbReference>
<comment type="caution">
    <text evidence="4">The sequence shown here is derived from an EMBL/GenBank/DDBJ whole genome shotgun (WGS) entry which is preliminary data.</text>
</comment>
<feature type="domain" description="Peptidase M12A" evidence="3">
    <location>
        <begin position="86"/>
        <end position="278"/>
    </location>
</feature>